<gene>
    <name evidence="7" type="ORF">LODBEIA_P56720</name>
</gene>
<feature type="transmembrane region" description="Helical" evidence="6">
    <location>
        <begin position="6"/>
        <end position="22"/>
    </location>
</feature>
<feature type="transmembrane region" description="Helical" evidence="6">
    <location>
        <begin position="31"/>
        <end position="53"/>
    </location>
</feature>
<evidence type="ECO:0000256" key="3">
    <source>
        <dbReference type="ARBA" id="ARBA00022692"/>
    </source>
</evidence>
<dbReference type="InterPro" id="IPR000612">
    <property type="entry name" value="PMP3"/>
</dbReference>
<proteinExistence type="inferred from homology"/>
<evidence type="ECO:0000313" key="7">
    <source>
        <dbReference type="EMBL" id="CAK9441804.1"/>
    </source>
</evidence>
<evidence type="ECO:0000256" key="1">
    <source>
        <dbReference type="ARBA" id="ARBA00004370"/>
    </source>
</evidence>
<evidence type="ECO:0000313" key="8">
    <source>
        <dbReference type="Proteomes" id="UP001497383"/>
    </source>
</evidence>
<evidence type="ECO:0000256" key="2">
    <source>
        <dbReference type="ARBA" id="ARBA00009530"/>
    </source>
</evidence>
<accession>A0ABP0ZUX5</accession>
<dbReference type="RefSeq" id="XP_066832610.1">
    <property type="nucleotide sequence ID" value="XM_066976030.1"/>
</dbReference>
<evidence type="ECO:0000256" key="5">
    <source>
        <dbReference type="ARBA" id="ARBA00023136"/>
    </source>
</evidence>
<organism evidence="7 8">
    <name type="scientific">Lodderomyces beijingensis</name>
    <dbReference type="NCBI Taxonomy" id="1775926"/>
    <lineage>
        <taxon>Eukaryota</taxon>
        <taxon>Fungi</taxon>
        <taxon>Dikarya</taxon>
        <taxon>Ascomycota</taxon>
        <taxon>Saccharomycotina</taxon>
        <taxon>Pichiomycetes</taxon>
        <taxon>Debaryomycetaceae</taxon>
        <taxon>Candida/Lodderomyces clade</taxon>
        <taxon>Lodderomyces</taxon>
    </lineage>
</organism>
<comment type="similarity">
    <text evidence="2">Belongs to the UPF0057 (PMP3) family.</text>
</comment>
<dbReference type="PANTHER" id="PTHR21659">
    <property type="entry name" value="HYDROPHOBIC PROTEIN RCI2 LOW TEMPERATURE AND SALT RESPONSIVE PROTEIN LTI6 -RELATED"/>
    <property type="match status" value="1"/>
</dbReference>
<dbReference type="Pfam" id="PF01679">
    <property type="entry name" value="Pmp3"/>
    <property type="match status" value="1"/>
</dbReference>
<protein>
    <recommendedName>
        <fullName evidence="9">Plasma membrane proteolipid 3</fullName>
    </recommendedName>
</protein>
<evidence type="ECO:0000256" key="4">
    <source>
        <dbReference type="ARBA" id="ARBA00022989"/>
    </source>
</evidence>
<reference evidence="7 8" key="1">
    <citation type="submission" date="2024-03" db="EMBL/GenBank/DDBJ databases">
        <authorList>
            <person name="Brejova B."/>
        </authorList>
    </citation>
    <scope>NUCLEOTIDE SEQUENCE [LARGE SCALE GENOMIC DNA]</scope>
    <source>
        <strain evidence="7 8">CBS 14171</strain>
    </source>
</reference>
<keyword evidence="4 6" id="KW-1133">Transmembrane helix</keyword>
<evidence type="ECO:0000256" key="6">
    <source>
        <dbReference type="SAM" id="Phobius"/>
    </source>
</evidence>
<dbReference type="PANTHER" id="PTHR21659:SF112">
    <property type="entry name" value="PROTEIN SNA2-RELATED"/>
    <property type="match status" value="1"/>
</dbReference>
<evidence type="ECO:0008006" key="9">
    <source>
        <dbReference type="Google" id="ProtNLM"/>
    </source>
</evidence>
<keyword evidence="8" id="KW-1185">Reference proteome</keyword>
<comment type="subcellular location">
    <subcellularLocation>
        <location evidence="1">Membrane</location>
    </subcellularLocation>
</comment>
<name>A0ABP0ZUX5_9ASCO</name>
<dbReference type="GeneID" id="92210868"/>
<keyword evidence="5 6" id="KW-0472">Membrane</keyword>
<dbReference type="EMBL" id="OZ022411">
    <property type="protein sequence ID" value="CAK9441804.1"/>
    <property type="molecule type" value="Genomic_DNA"/>
</dbReference>
<dbReference type="Proteomes" id="UP001497383">
    <property type="component" value="Chromosome 7"/>
</dbReference>
<keyword evidence="3 6" id="KW-0812">Transmembrane</keyword>
<sequence>MNGHDWFLVFIGFFFPPIPVAVKRGVCSADFWINILLCLLGFFPGLLHCYYIISVYPYDEGYQPFDESRPGRSYGAAETSN</sequence>